<feature type="domain" description="Tail sheath protein C-terminal" evidence="3">
    <location>
        <begin position="380"/>
        <end position="493"/>
    </location>
</feature>
<protein>
    <submittedName>
        <fullName evidence="4">Mu-like prophage tail sheath protein gpL</fullName>
    </submittedName>
</protein>
<dbReference type="Pfam" id="PF04984">
    <property type="entry name" value="Phage_sheath_1"/>
    <property type="match status" value="1"/>
</dbReference>
<feature type="domain" description="Tail sheath protein subtilisin-like" evidence="2">
    <location>
        <begin position="209"/>
        <end position="372"/>
    </location>
</feature>
<comment type="similarity">
    <text evidence="1">Belongs to the myoviridae tail sheath protein family.</text>
</comment>
<dbReference type="PATRIC" id="fig|1393735.3.peg.3933"/>
<accession>A0A081RS92</accession>
<comment type="caution">
    <text evidence="4">The sequence shown here is derived from an EMBL/GenBank/DDBJ whole genome shotgun (WGS) entry which is preliminary data.</text>
</comment>
<reference evidence="4 5" key="1">
    <citation type="submission" date="2014-03" db="EMBL/GenBank/DDBJ databases">
        <title>Draft Genome of Photorhabdus temperata Meg1.</title>
        <authorList>
            <person name="Hurst S.G.IV."/>
            <person name="Morris K."/>
            <person name="Thomas K."/>
            <person name="Tisa L.S."/>
        </authorList>
    </citation>
    <scope>NUCLEOTIDE SEQUENCE [LARGE SCALE GENOMIC DNA]</scope>
    <source>
        <strain evidence="4 5">Meg1</strain>
    </source>
</reference>
<dbReference type="InterPro" id="IPR035089">
    <property type="entry name" value="Phage_sheath_subtilisin"/>
</dbReference>
<dbReference type="AlphaFoldDB" id="A0A081RS92"/>
<evidence type="ECO:0000313" key="5">
    <source>
        <dbReference type="Proteomes" id="UP000028002"/>
    </source>
</evidence>
<evidence type="ECO:0000313" key="4">
    <source>
        <dbReference type="EMBL" id="KER01545.1"/>
    </source>
</evidence>
<evidence type="ECO:0000256" key="1">
    <source>
        <dbReference type="ARBA" id="ARBA00008005"/>
    </source>
</evidence>
<dbReference type="InterPro" id="IPR020287">
    <property type="entry name" value="Tail_sheath_C"/>
</dbReference>
<dbReference type="Proteomes" id="UP000028002">
    <property type="component" value="Unassembled WGS sequence"/>
</dbReference>
<dbReference type="RefSeq" id="WP_036841052.1">
    <property type="nucleotide sequence ID" value="NZ_CAWLUD010000079.1"/>
</dbReference>
<name>A0A081RS92_PHOTE</name>
<sequence>MTVPFSRVPNNIRAPLFYVEFDNSMANSAIATQRTLIIGQVLSTSTAKPDIPERISSAAQAANLYGNGSMLHGMTEAYFANDQAAEIWVLPLSDADSMVAAKGGVKVSTPATDTGVISLYIGGQRVQITTVATDKAEQVATALSDAINKKVTLPVTATVAFDSADTVTLTAKNKGAAGNSIDLRLNYRGQSGGEFTPAGMALKITQMAGGAGAPELKNALGNLKDRSFDFIANPYTDTASLDDVKAFLSDTVGRWSWEQQLYGHAFSAVNGAYGELASFGEQRNYQHETLLGVTKSPTPNYVWAAALTGAIAPSLRNDPGRPVQTLPISGVLAPASEDQLDLIERNNLLHSGISTFTVADDGTIQVENIITTYQKNSFGDNDDSYLEVETLYLLMYVTRYIRTQITSKFARMKLVKDATRYAPGSAIVTPNVIRAELIAQYRTLEYNGYVQDSKGFASGLIVDINPQNPNRIDVLWTGTLINQLRVFALLNQFRLQPAA</sequence>
<gene>
    <name evidence="4" type="ORF">MEG1DRAFT_03836</name>
</gene>
<dbReference type="Pfam" id="PF17482">
    <property type="entry name" value="Phage_sheath_1C"/>
    <property type="match status" value="1"/>
</dbReference>
<organism evidence="4 5">
    <name type="scientific">Photorhabdus temperata subsp. temperata Meg1</name>
    <dbReference type="NCBI Taxonomy" id="1393735"/>
    <lineage>
        <taxon>Bacteria</taxon>
        <taxon>Pseudomonadati</taxon>
        <taxon>Pseudomonadota</taxon>
        <taxon>Gammaproteobacteria</taxon>
        <taxon>Enterobacterales</taxon>
        <taxon>Morganellaceae</taxon>
        <taxon>Photorhabdus</taxon>
    </lineage>
</organism>
<proteinExistence type="inferred from homology"/>
<dbReference type="InterPro" id="IPR007067">
    <property type="entry name" value="Tail_sheath"/>
</dbReference>
<evidence type="ECO:0000259" key="2">
    <source>
        <dbReference type="Pfam" id="PF04984"/>
    </source>
</evidence>
<dbReference type="EMBL" id="JGVH01000079">
    <property type="protein sequence ID" value="KER01545.1"/>
    <property type="molecule type" value="Genomic_DNA"/>
</dbReference>
<evidence type="ECO:0000259" key="3">
    <source>
        <dbReference type="Pfam" id="PF17482"/>
    </source>
</evidence>
<dbReference type="PIRSF" id="PIRSF007349">
    <property type="entry name" value="Tsp_L"/>
    <property type="match status" value="1"/>
</dbReference>